<dbReference type="Gene3D" id="3.40.50.850">
    <property type="entry name" value="Isochorismatase-like"/>
    <property type="match status" value="1"/>
</dbReference>
<evidence type="ECO:0000256" key="1">
    <source>
        <dbReference type="ARBA" id="ARBA00006336"/>
    </source>
</evidence>
<organism evidence="3 4">
    <name type="scientific">Oopsacas minuta</name>
    <dbReference type="NCBI Taxonomy" id="111878"/>
    <lineage>
        <taxon>Eukaryota</taxon>
        <taxon>Metazoa</taxon>
        <taxon>Porifera</taxon>
        <taxon>Hexactinellida</taxon>
        <taxon>Hexasterophora</taxon>
        <taxon>Lyssacinosida</taxon>
        <taxon>Leucopsacidae</taxon>
        <taxon>Oopsacas</taxon>
    </lineage>
</organism>
<evidence type="ECO:0000259" key="2">
    <source>
        <dbReference type="Pfam" id="PF00857"/>
    </source>
</evidence>
<protein>
    <submittedName>
        <fullName evidence="3">Isochorismatase domain-containing protein 2, mitochondrial-like</fullName>
    </submittedName>
</protein>
<comment type="caution">
    <text evidence="3">The sequence shown here is derived from an EMBL/GenBank/DDBJ whole genome shotgun (WGS) entry which is preliminary data.</text>
</comment>
<proteinExistence type="inferred from homology"/>
<name>A0AAV7K1S2_9METZ</name>
<dbReference type="InterPro" id="IPR000868">
    <property type="entry name" value="Isochorismatase-like_dom"/>
</dbReference>
<evidence type="ECO:0000313" key="4">
    <source>
        <dbReference type="Proteomes" id="UP001165289"/>
    </source>
</evidence>
<dbReference type="Proteomes" id="UP001165289">
    <property type="component" value="Unassembled WGS sequence"/>
</dbReference>
<feature type="domain" description="Isochorismatase-like" evidence="2">
    <location>
        <begin position="17"/>
        <end position="163"/>
    </location>
</feature>
<dbReference type="AlphaFoldDB" id="A0AAV7K1S2"/>
<dbReference type="EMBL" id="JAKMXF010000210">
    <property type="protein sequence ID" value="KAI6655086.1"/>
    <property type="molecule type" value="Genomic_DNA"/>
</dbReference>
<dbReference type="PANTHER" id="PTHR14119">
    <property type="entry name" value="HYDROLASE"/>
    <property type="match status" value="1"/>
</dbReference>
<dbReference type="CDD" id="cd01012">
    <property type="entry name" value="YcaC_related"/>
    <property type="match status" value="1"/>
</dbReference>
<dbReference type="InterPro" id="IPR050993">
    <property type="entry name" value="Isochorismatase_domain"/>
</dbReference>
<evidence type="ECO:0000313" key="3">
    <source>
        <dbReference type="EMBL" id="KAI6655086.1"/>
    </source>
</evidence>
<dbReference type="InterPro" id="IPR036380">
    <property type="entry name" value="Isochorismatase-like_sf"/>
</dbReference>
<keyword evidence="4" id="KW-1185">Reference proteome</keyword>
<dbReference type="Pfam" id="PF00857">
    <property type="entry name" value="Isochorismatase"/>
    <property type="match status" value="1"/>
</dbReference>
<dbReference type="SUPFAM" id="SSF52499">
    <property type="entry name" value="Isochorismatase-like hydrolases"/>
    <property type="match status" value="1"/>
</dbReference>
<reference evidence="3 4" key="1">
    <citation type="journal article" date="2023" name="BMC Biol.">
        <title>The compact genome of the sponge Oopsacas minuta (Hexactinellida) is lacking key metazoan core genes.</title>
        <authorList>
            <person name="Santini S."/>
            <person name="Schenkelaars Q."/>
            <person name="Jourda C."/>
            <person name="Duchesne M."/>
            <person name="Belahbib H."/>
            <person name="Rocher C."/>
            <person name="Selva M."/>
            <person name="Riesgo A."/>
            <person name="Vervoort M."/>
            <person name="Leys S.P."/>
            <person name="Kodjabachian L."/>
            <person name="Le Bivic A."/>
            <person name="Borchiellini C."/>
            <person name="Claverie J.M."/>
            <person name="Renard E."/>
        </authorList>
    </citation>
    <scope>NUCLEOTIDE SEQUENCE [LARGE SCALE GENOMIC DNA]</scope>
    <source>
        <strain evidence="3">SPO-2</strain>
    </source>
</reference>
<gene>
    <name evidence="3" type="ORF">LOD99_2375</name>
</gene>
<dbReference type="FunFam" id="3.40.50.850:FF:000001">
    <property type="entry name" value="Isochorismatase domain-containing protein 1"/>
    <property type="match status" value="1"/>
</dbReference>
<accession>A0AAV7K1S2</accession>
<comment type="similarity">
    <text evidence="1">Belongs to the isochorismatase family.</text>
</comment>
<dbReference type="PANTHER" id="PTHR14119:SF3">
    <property type="entry name" value="ISOCHORISMATASE DOMAIN-CONTAINING PROTEIN 2"/>
    <property type="match status" value="1"/>
</dbReference>
<sequence length="199" mass="22419">MAAILQKVGRIVSDRSWFFLCDMQEKFRPTIRYYPEILNIASRLVQAANILNIPVICTEQYPKALGNTCSEIDISKASVFEKTKFSMFIPNVQEKLEKRPEAKTIVLFGIETQVCVQQTCLDLLANGYEVHIIADCVSSRGLVDRAIAIERMKNSGAFITTCESVLFELLMSSKHPSFKEVQALIKDPCPDTGLLMHKL</sequence>